<evidence type="ECO:0000313" key="1">
    <source>
        <dbReference type="EMBL" id="RHZ93453.1"/>
    </source>
</evidence>
<dbReference type="Pfam" id="PF06299">
    <property type="entry name" value="DUF1045"/>
    <property type="match status" value="1"/>
</dbReference>
<name>A0AAX1UIN0_CERSP</name>
<accession>A0AAX1UIN0</accession>
<protein>
    <submittedName>
        <fullName evidence="1">DUF1045 domain-containing protein</fullName>
    </submittedName>
</protein>
<dbReference type="PIRSF" id="PIRSF033328">
    <property type="entry name" value="Phest_Mll4975"/>
    <property type="match status" value="1"/>
</dbReference>
<gene>
    <name evidence="1" type="ORF">D1114_14750</name>
</gene>
<dbReference type="InterPro" id="IPR009389">
    <property type="entry name" value="DUF1045"/>
</dbReference>
<dbReference type="Proteomes" id="UP000266305">
    <property type="component" value="Unassembled WGS sequence"/>
</dbReference>
<dbReference type="Gene3D" id="3.90.1140.10">
    <property type="entry name" value="Cyclic phosphodiesterase"/>
    <property type="match status" value="1"/>
</dbReference>
<dbReference type="NCBIfam" id="TIGR03223">
    <property type="entry name" value="Phn_opern_protn"/>
    <property type="match status" value="1"/>
</dbReference>
<reference evidence="1 2" key="1">
    <citation type="submission" date="2018-08" db="EMBL/GenBank/DDBJ databases">
        <title>Draft genome sequence of Rhodobacter sphaeroides FY.</title>
        <authorList>
            <person name="Rayyan A."/>
            <person name="Meyer T.E."/>
            <person name="Kyndt J.A."/>
        </authorList>
    </citation>
    <scope>NUCLEOTIDE SEQUENCE [LARGE SCALE GENOMIC DNA]</scope>
    <source>
        <strain evidence="1 2">FY</strain>
    </source>
</reference>
<evidence type="ECO:0000313" key="2">
    <source>
        <dbReference type="Proteomes" id="UP000266305"/>
    </source>
</evidence>
<proteinExistence type="predicted"/>
<sequence>MEGFSRYAIYWTPEEGPLAQFGRGWLGWDAEAAEPVPHPAVAGLPRDLALITQAPRKYGLHGTLKPPFRLAEGTDVTDLHAAVLALCPYLAPVTLPGLRLTRIGGFLALVPAGEEEALQALAGEVVRALDGFRAPLSEAELARRRPDRLTPRQRGHLADWGYPYVFEDFRFHLTLTGELPEAELAEVEAVLGHLLSPILSEPLRVDSLSLCAEAADGRFRLLERLPLARS</sequence>
<dbReference type="AlphaFoldDB" id="A0AAX1UIN0"/>
<organism evidence="1 2">
    <name type="scientific">Cereibacter sphaeroides</name>
    <name type="common">Rhodobacter sphaeroides</name>
    <dbReference type="NCBI Taxonomy" id="1063"/>
    <lineage>
        <taxon>Bacteria</taxon>
        <taxon>Pseudomonadati</taxon>
        <taxon>Pseudomonadota</taxon>
        <taxon>Alphaproteobacteria</taxon>
        <taxon>Rhodobacterales</taxon>
        <taxon>Paracoccaceae</taxon>
        <taxon>Cereibacter</taxon>
    </lineage>
</organism>
<dbReference type="EMBL" id="QWGP01000017">
    <property type="protein sequence ID" value="RHZ93453.1"/>
    <property type="molecule type" value="Genomic_DNA"/>
</dbReference>
<dbReference type="RefSeq" id="WP_119000609.1">
    <property type="nucleotide sequence ID" value="NZ_QWGP01000017.1"/>
</dbReference>
<comment type="caution">
    <text evidence="1">The sequence shown here is derived from an EMBL/GenBank/DDBJ whole genome shotgun (WGS) entry which is preliminary data.</text>
</comment>